<evidence type="ECO:0008006" key="4">
    <source>
        <dbReference type="Google" id="ProtNLM"/>
    </source>
</evidence>
<dbReference type="SUPFAM" id="SSF48371">
    <property type="entry name" value="ARM repeat"/>
    <property type="match status" value="1"/>
</dbReference>
<dbReference type="EMBL" id="BLLF01002504">
    <property type="protein sequence ID" value="GFH24323.1"/>
    <property type="molecule type" value="Genomic_DNA"/>
</dbReference>
<comment type="caution">
    <text evidence="2">The sequence shown here is derived from an EMBL/GenBank/DDBJ whole genome shotgun (WGS) entry which is preliminary data.</text>
</comment>
<evidence type="ECO:0000313" key="3">
    <source>
        <dbReference type="Proteomes" id="UP000485058"/>
    </source>
</evidence>
<feature type="non-terminal residue" evidence="2">
    <location>
        <position position="1"/>
    </location>
</feature>
<gene>
    <name evidence="2" type="ORF">HaLaN_22097</name>
</gene>
<reference evidence="2 3" key="1">
    <citation type="submission" date="2020-02" db="EMBL/GenBank/DDBJ databases">
        <title>Draft genome sequence of Haematococcus lacustris strain NIES-144.</title>
        <authorList>
            <person name="Morimoto D."/>
            <person name="Nakagawa S."/>
            <person name="Yoshida T."/>
            <person name="Sawayama S."/>
        </authorList>
    </citation>
    <scope>NUCLEOTIDE SEQUENCE [LARGE SCALE GENOMIC DNA]</scope>
    <source>
        <strain evidence="2 3">NIES-144</strain>
    </source>
</reference>
<keyword evidence="3" id="KW-1185">Reference proteome</keyword>
<accession>A0A699ZNS3</accession>
<evidence type="ECO:0000256" key="1">
    <source>
        <dbReference type="SAM" id="SignalP"/>
    </source>
</evidence>
<sequence length="85" mass="9135">MTRESAAVSASTLLWRLAAALPAQDHMLEQLPTLPDVLLGLLQHPDLAVRVAASGGLWELAQTQPTVTHLLHRSPDLVAQQLAVL</sequence>
<feature type="signal peptide" evidence="1">
    <location>
        <begin position="1"/>
        <end position="20"/>
    </location>
</feature>
<name>A0A699ZNS3_HAELA</name>
<keyword evidence="1" id="KW-0732">Signal</keyword>
<protein>
    <recommendedName>
        <fullName evidence="4">HEAT repeat domain-containing protein</fullName>
    </recommendedName>
</protein>
<evidence type="ECO:0000313" key="2">
    <source>
        <dbReference type="EMBL" id="GFH24323.1"/>
    </source>
</evidence>
<dbReference type="InterPro" id="IPR016024">
    <property type="entry name" value="ARM-type_fold"/>
</dbReference>
<feature type="non-terminal residue" evidence="2">
    <location>
        <position position="85"/>
    </location>
</feature>
<dbReference type="Proteomes" id="UP000485058">
    <property type="component" value="Unassembled WGS sequence"/>
</dbReference>
<feature type="chain" id="PRO_5025670726" description="HEAT repeat domain-containing protein" evidence="1">
    <location>
        <begin position="21"/>
        <end position="85"/>
    </location>
</feature>
<proteinExistence type="predicted"/>
<organism evidence="2 3">
    <name type="scientific">Haematococcus lacustris</name>
    <name type="common">Green alga</name>
    <name type="synonym">Haematococcus pluvialis</name>
    <dbReference type="NCBI Taxonomy" id="44745"/>
    <lineage>
        <taxon>Eukaryota</taxon>
        <taxon>Viridiplantae</taxon>
        <taxon>Chlorophyta</taxon>
        <taxon>core chlorophytes</taxon>
        <taxon>Chlorophyceae</taxon>
        <taxon>CS clade</taxon>
        <taxon>Chlamydomonadales</taxon>
        <taxon>Haematococcaceae</taxon>
        <taxon>Haematococcus</taxon>
    </lineage>
</organism>
<dbReference type="AlphaFoldDB" id="A0A699ZNS3"/>